<dbReference type="EMBL" id="CADEAL010003920">
    <property type="protein sequence ID" value="CAB1446583.1"/>
    <property type="molecule type" value="Genomic_DNA"/>
</dbReference>
<dbReference type="AlphaFoldDB" id="A0A9N7YW39"/>
<evidence type="ECO:0000313" key="2">
    <source>
        <dbReference type="EMBL" id="CAB1446583.1"/>
    </source>
</evidence>
<dbReference type="Proteomes" id="UP001153269">
    <property type="component" value="Unassembled WGS sequence"/>
</dbReference>
<evidence type="ECO:0000256" key="1">
    <source>
        <dbReference type="SAM" id="MobiDB-lite"/>
    </source>
</evidence>
<gene>
    <name evidence="2" type="ORF">PLEPLA_LOCUS34308</name>
</gene>
<sequence length="134" mass="14642">MRLPWRSSEAMKPADPVRRAAERERGMNKQVAVVRGRDHYRLTDLVHVPDTSGPAGVLPPDPEQLTAALFSFLYAPDQDFCFTTPRESTSTGLLFSSLIVLLLCANCSLLLSSPSGPASSQGSETCTVSWDMRT</sequence>
<keyword evidence="3" id="KW-1185">Reference proteome</keyword>
<feature type="compositionally biased region" description="Basic and acidic residues" evidence="1">
    <location>
        <begin position="15"/>
        <end position="26"/>
    </location>
</feature>
<comment type="caution">
    <text evidence="2">The sequence shown here is derived from an EMBL/GenBank/DDBJ whole genome shotgun (WGS) entry which is preliminary data.</text>
</comment>
<proteinExistence type="predicted"/>
<feature type="compositionally biased region" description="Low complexity" evidence="1">
    <location>
        <begin position="113"/>
        <end position="123"/>
    </location>
</feature>
<protein>
    <submittedName>
        <fullName evidence="2">Uncharacterized protein</fullName>
    </submittedName>
</protein>
<organism evidence="2 3">
    <name type="scientific">Pleuronectes platessa</name>
    <name type="common">European plaice</name>
    <dbReference type="NCBI Taxonomy" id="8262"/>
    <lineage>
        <taxon>Eukaryota</taxon>
        <taxon>Metazoa</taxon>
        <taxon>Chordata</taxon>
        <taxon>Craniata</taxon>
        <taxon>Vertebrata</taxon>
        <taxon>Euteleostomi</taxon>
        <taxon>Actinopterygii</taxon>
        <taxon>Neopterygii</taxon>
        <taxon>Teleostei</taxon>
        <taxon>Neoteleostei</taxon>
        <taxon>Acanthomorphata</taxon>
        <taxon>Carangaria</taxon>
        <taxon>Pleuronectiformes</taxon>
        <taxon>Pleuronectoidei</taxon>
        <taxon>Pleuronectidae</taxon>
        <taxon>Pleuronectes</taxon>
    </lineage>
</organism>
<feature type="region of interest" description="Disordered" evidence="1">
    <location>
        <begin position="1"/>
        <end position="26"/>
    </location>
</feature>
<name>A0A9N7YW39_PLEPL</name>
<evidence type="ECO:0000313" key="3">
    <source>
        <dbReference type="Proteomes" id="UP001153269"/>
    </source>
</evidence>
<accession>A0A9N7YW39</accession>
<feature type="region of interest" description="Disordered" evidence="1">
    <location>
        <begin position="113"/>
        <end position="134"/>
    </location>
</feature>
<reference evidence="2" key="1">
    <citation type="submission" date="2020-03" db="EMBL/GenBank/DDBJ databases">
        <authorList>
            <person name="Weist P."/>
        </authorList>
    </citation>
    <scope>NUCLEOTIDE SEQUENCE</scope>
</reference>